<dbReference type="AlphaFoldDB" id="A0A8B8C6Y4"/>
<proteinExistence type="predicted"/>
<protein>
    <submittedName>
        <fullName evidence="2">Uncharacterized protein LOC111116666</fullName>
    </submittedName>
</protein>
<keyword evidence="1" id="KW-1185">Reference proteome</keyword>
<name>A0A8B8C6Y4_CRAVI</name>
<organism evidence="1 2">
    <name type="scientific">Crassostrea virginica</name>
    <name type="common">Eastern oyster</name>
    <dbReference type="NCBI Taxonomy" id="6565"/>
    <lineage>
        <taxon>Eukaryota</taxon>
        <taxon>Metazoa</taxon>
        <taxon>Spiralia</taxon>
        <taxon>Lophotrochozoa</taxon>
        <taxon>Mollusca</taxon>
        <taxon>Bivalvia</taxon>
        <taxon>Autobranchia</taxon>
        <taxon>Pteriomorphia</taxon>
        <taxon>Ostreida</taxon>
        <taxon>Ostreoidea</taxon>
        <taxon>Ostreidae</taxon>
        <taxon>Crassostrea</taxon>
    </lineage>
</organism>
<gene>
    <name evidence="2" type="primary">LOC111116666</name>
</gene>
<dbReference type="PANTHER" id="PTHR33053:SF26">
    <property type="entry name" value="TRANSPOSASE DOMAIN-CONTAINING PROTEIN"/>
    <property type="match status" value="1"/>
</dbReference>
<dbReference type="Proteomes" id="UP000694844">
    <property type="component" value="Chromosome 10"/>
</dbReference>
<evidence type="ECO:0000313" key="2">
    <source>
        <dbReference type="RefSeq" id="XP_022311370.1"/>
    </source>
</evidence>
<accession>A0A8B8C6Y4</accession>
<reference evidence="2" key="1">
    <citation type="submission" date="2025-08" db="UniProtKB">
        <authorList>
            <consortium name="RefSeq"/>
        </authorList>
    </citation>
    <scope>IDENTIFICATION</scope>
    <source>
        <tissue evidence="2">Whole sample</tissue>
    </source>
</reference>
<evidence type="ECO:0000313" key="1">
    <source>
        <dbReference type="Proteomes" id="UP000694844"/>
    </source>
</evidence>
<dbReference type="OrthoDB" id="10036512at2759"/>
<dbReference type="GeneID" id="111116666"/>
<dbReference type="RefSeq" id="XP_022311370.1">
    <property type="nucleotide sequence ID" value="XM_022455662.1"/>
</dbReference>
<dbReference type="PANTHER" id="PTHR33053">
    <property type="entry name" value="PROTEIN, PUTATIVE-RELATED"/>
    <property type="match status" value="1"/>
</dbReference>
<dbReference type="KEGG" id="cvn:111116666"/>
<sequence length="306" mass="36235">MHLVCLGVVKRILMFLKQGPRECRLSQQQLNLISDKLKRLRGHMPREFARQPRSLDHLDKWKATEFRQFVLYSGPLVLKSVISREMYIHFISLTVALTILLDSIKETRDHYLNYAKDLMKYFVKNSTNFYGDTFVSYNVHGLIHLVDDVRNFDTSLNNLSAFRFESYLHQIKKKVRKGQNPIAQVIKRLKEAEKSNIRRIPGRNFMYVSVKKKDGCFLLWNQNFAFVRERRPGRRYVCDTIKPQYLEEFFALPCGSKTFNIAVAKNIQRYFRRQLIEEADIERKVVCLPYEEGSLLMPMLHGVERF</sequence>